<dbReference type="PANTHER" id="PTHR19139:SF199">
    <property type="entry name" value="MIP17260P"/>
    <property type="match status" value="1"/>
</dbReference>
<protein>
    <recommendedName>
        <fullName evidence="12">Aquaporin</fullName>
    </recommendedName>
</protein>
<accession>A0ABP9ZDU1</accession>
<keyword evidence="4 7" id="KW-0812">Transmembrane</keyword>
<feature type="compositionally biased region" description="Basic and acidic residues" evidence="8">
    <location>
        <begin position="303"/>
        <end position="316"/>
    </location>
</feature>
<dbReference type="SUPFAM" id="SSF81338">
    <property type="entry name" value="Aquaporin-like"/>
    <property type="match status" value="1"/>
</dbReference>
<dbReference type="PANTHER" id="PTHR19139">
    <property type="entry name" value="AQUAPORIN TRANSPORTER"/>
    <property type="match status" value="1"/>
</dbReference>
<evidence type="ECO:0000256" key="9">
    <source>
        <dbReference type="SAM" id="Phobius"/>
    </source>
</evidence>
<name>A0ABP9ZDU1_9FUNG</name>
<evidence type="ECO:0000256" key="3">
    <source>
        <dbReference type="ARBA" id="ARBA00022448"/>
    </source>
</evidence>
<reference evidence="10 11" key="1">
    <citation type="submission" date="2024-04" db="EMBL/GenBank/DDBJ databases">
        <title>genome sequences of Mucor flavus KT1a and Helicostylum pulchrum KT1b strains isolated from the surface of a dry-aged beef.</title>
        <authorList>
            <person name="Toyotome T."/>
            <person name="Hosono M."/>
            <person name="Torimaru M."/>
            <person name="Fukuda K."/>
            <person name="Mikami N."/>
        </authorList>
    </citation>
    <scope>NUCLEOTIDE SEQUENCE [LARGE SCALE GENOMIC DNA]</scope>
    <source>
        <strain evidence="10 11">KT1a</strain>
    </source>
</reference>
<dbReference type="InterPro" id="IPR023271">
    <property type="entry name" value="Aquaporin-like"/>
</dbReference>
<dbReference type="Gene3D" id="1.20.1080.10">
    <property type="entry name" value="Glycerol uptake facilitator protein"/>
    <property type="match status" value="1"/>
</dbReference>
<feature type="transmembrane region" description="Helical" evidence="9">
    <location>
        <begin position="244"/>
        <end position="264"/>
    </location>
</feature>
<dbReference type="InterPro" id="IPR000425">
    <property type="entry name" value="MIP"/>
</dbReference>
<keyword evidence="11" id="KW-1185">Reference proteome</keyword>
<evidence type="ECO:0000256" key="6">
    <source>
        <dbReference type="ARBA" id="ARBA00023136"/>
    </source>
</evidence>
<gene>
    <name evidence="10" type="ORF">MFLAVUS_010844</name>
</gene>
<evidence type="ECO:0000256" key="5">
    <source>
        <dbReference type="ARBA" id="ARBA00022989"/>
    </source>
</evidence>
<evidence type="ECO:0000313" key="11">
    <source>
        <dbReference type="Proteomes" id="UP001473302"/>
    </source>
</evidence>
<comment type="caution">
    <text evidence="10">The sequence shown here is derived from an EMBL/GenBank/DDBJ whole genome shotgun (WGS) entry which is preliminary data.</text>
</comment>
<dbReference type="Proteomes" id="UP001473302">
    <property type="component" value="Unassembled WGS sequence"/>
</dbReference>
<organism evidence="10 11">
    <name type="scientific">Mucor flavus</name>
    <dbReference type="NCBI Taxonomy" id="439312"/>
    <lineage>
        <taxon>Eukaryota</taxon>
        <taxon>Fungi</taxon>
        <taxon>Fungi incertae sedis</taxon>
        <taxon>Mucoromycota</taxon>
        <taxon>Mucoromycotina</taxon>
        <taxon>Mucoromycetes</taxon>
        <taxon>Mucorales</taxon>
        <taxon>Mucorineae</taxon>
        <taxon>Mucoraceae</taxon>
        <taxon>Mucor</taxon>
    </lineage>
</organism>
<evidence type="ECO:0000256" key="8">
    <source>
        <dbReference type="SAM" id="MobiDB-lite"/>
    </source>
</evidence>
<evidence type="ECO:0000256" key="1">
    <source>
        <dbReference type="ARBA" id="ARBA00004141"/>
    </source>
</evidence>
<evidence type="ECO:0000256" key="4">
    <source>
        <dbReference type="ARBA" id="ARBA00022692"/>
    </source>
</evidence>
<evidence type="ECO:0000313" key="10">
    <source>
        <dbReference type="EMBL" id="GAA5817300.1"/>
    </source>
</evidence>
<feature type="transmembrane region" description="Helical" evidence="9">
    <location>
        <begin position="90"/>
        <end position="121"/>
    </location>
</feature>
<feature type="transmembrane region" description="Helical" evidence="9">
    <location>
        <begin position="133"/>
        <end position="154"/>
    </location>
</feature>
<keyword evidence="5 9" id="KW-1133">Transmembrane helix</keyword>
<feature type="compositionally biased region" description="Polar residues" evidence="8">
    <location>
        <begin position="317"/>
        <end position="343"/>
    </location>
</feature>
<dbReference type="InterPro" id="IPR034294">
    <property type="entry name" value="Aquaporin_transptr"/>
</dbReference>
<comment type="subcellular location">
    <subcellularLocation>
        <location evidence="1">Membrane</location>
        <topology evidence="1">Multi-pass membrane protein</topology>
    </subcellularLocation>
</comment>
<evidence type="ECO:0008006" key="12">
    <source>
        <dbReference type="Google" id="ProtNLM"/>
    </source>
</evidence>
<dbReference type="EMBL" id="BAABUK010000040">
    <property type="protein sequence ID" value="GAA5817300.1"/>
    <property type="molecule type" value="Genomic_DNA"/>
</dbReference>
<keyword evidence="3 7" id="KW-0813">Transport</keyword>
<proteinExistence type="inferred from homology"/>
<comment type="similarity">
    <text evidence="2 7">Belongs to the MIP/aquaporin (TC 1.A.8) family.</text>
</comment>
<sequence>MSQVFDTKLLYEDYNTGQLALSYYRPVADIFGANKGSPPNLVADSMAALGEFVGMAVFIFLALSGVQAALEAQTGLPSDRGFTPDQIQSIAFSFGASVTVALFICGPISGGVLNPAILLSLVLTGNINWLRGILFFVAEMVGAILGAYFCNFVTAHELQGVNLLSPGFNYAQGFFAEVLLTCTLCLTVLFVIVDKSSLSDFAPFVVGTSIFICHLIGAPIDGTSVNPARSFAASLVAGKWANHWIFWFGPLIGSVFAVMIYLTCKILEAQSRSQILVQQADQMDVLDDKEANKKSGEAFNRNLRNEYGDQTYRNEDNTQNDTNYNSRDTDMYHSNSNTNPTST</sequence>
<keyword evidence="6 9" id="KW-0472">Membrane</keyword>
<feature type="transmembrane region" description="Helical" evidence="9">
    <location>
        <begin position="52"/>
        <end position="70"/>
    </location>
</feature>
<feature type="transmembrane region" description="Helical" evidence="9">
    <location>
        <begin position="201"/>
        <end position="220"/>
    </location>
</feature>
<dbReference type="PRINTS" id="PR00783">
    <property type="entry name" value="MINTRINSICP"/>
</dbReference>
<feature type="region of interest" description="Disordered" evidence="8">
    <location>
        <begin position="297"/>
        <end position="343"/>
    </location>
</feature>
<evidence type="ECO:0000256" key="7">
    <source>
        <dbReference type="RuleBase" id="RU000477"/>
    </source>
</evidence>
<evidence type="ECO:0000256" key="2">
    <source>
        <dbReference type="ARBA" id="ARBA00006175"/>
    </source>
</evidence>
<feature type="transmembrane region" description="Helical" evidence="9">
    <location>
        <begin position="174"/>
        <end position="194"/>
    </location>
</feature>
<dbReference type="Pfam" id="PF00230">
    <property type="entry name" value="MIP"/>
    <property type="match status" value="1"/>
</dbReference>